<evidence type="ECO:0000256" key="1">
    <source>
        <dbReference type="SAM" id="Phobius"/>
    </source>
</evidence>
<dbReference type="Proteomes" id="UP000291562">
    <property type="component" value="Chromosome"/>
</dbReference>
<keyword evidence="1" id="KW-1133">Transmembrane helix</keyword>
<keyword evidence="1" id="KW-0472">Membrane</keyword>
<dbReference type="NCBIfam" id="TIGR02106">
    <property type="entry name" value="cyd_oper_ybgT"/>
    <property type="match status" value="1"/>
</dbReference>
<dbReference type="Pfam" id="PF08173">
    <property type="entry name" value="YbgT_YccB"/>
    <property type="match status" value="1"/>
</dbReference>
<dbReference type="InterPro" id="IPR011724">
    <property type="entry name" value="Cyd_oper_YbgT"/>
</dbReference>
<dbReference type="EMBL" id="CP035704">
    <property type="protein sequence ID" value="QBB69378.1"/>
    <property type="molecule type" value="Genomic_DNA"/>
</dbReference>
<sequence length="43" mass="4871">MWYFTWILGIGLACAFAILNAMWYEVHSRDQAAVTPIKPADQA</sequence>
<keyword evidence="1" id="KW-0812">Transmembrane</keyword>
<keyword evidence="3" id="KW-1185">Reference proteome</keyword>
<dbReference type="RefSeq" id="WP_129831634.1">
    <property type="nucleotide sequence ID" value="NZ_CP035704.1"/>
</dbReference>
<proteinExistence type="predicted"/>
<protein>
    <submittedName>
        <fullName evidence="2">Cytochrome bd-I oxidase subunit CydX</fullName>
    </submittedName>
</protein>
<feature type="transmembrane region" description="Helical" evidence="1">
    <location>
        <begin position="6"/>
        <end position="24"/>
    </location>
</feature>
<reference evidence="2 3" key="1">
    <citation type="submission" date="2019-01" db="EMBL/GenBank/DDBJ databases">
        <title>Pseudolysobacter antarctica gen. nov., sp. nov., isolated from Fildes Peninsula, Antarctica.</title>
        <authorList>
            <person name="Wei Z."/>
            <person name="Peng F."/>
        </authorList>
    </citation>
    <scope>NUCLEOTIDE SEQUENCE [LARGE SCALE GENOMIC DNA]</scope>
    <source>
        <strain evidence="2 3">AQ6-296</strain>
    </source>
</reference>
<dbReference type="KEGG" id="xbc:ELE36_02740"/>
<organism evidence="2 3">
    <name type="scientific">Pseudolysobacter antarcticus</name>
    <dbReference type="NCBI Taxonomy" id="2511995"/>
    <lineage>
        <taxon>Bacteria</taxon>
        <taxon>Pseudomonadati</taxon>
        <taxon>Pseudomonadota</taxon>
        <taxon>Gammaproteobacteria</taxon>
        <taxon>Lysobacterales</taxon>
        <taxon>Rhodanobacteraceae</taxon>
        <taxon>Pseudolysobacter</taxon>
    </lineage>
</organism>
<accession>A0A411HFV8</accession>
<dbReference type="AlphaFoldDB" id="A0A411HFV8"/>
<dbReference type="InterPro" id="IPR012994">
    <property type="entry name" value="YbgT_YccB"/>
</dbReference>
<evidence type="ECO:0000313" key="2">
    <source>
        <dbReference type="EMBL" id="QBB69378.1"/>
    </source>
</evidence>
<evidence type="ECO:0000313" key="3">
    <source>
        <dbReference type="Proteomes" id="UP000291562"/>
    </source>
</evidence>
<gene>
    <name evidence="2" type="primary">cydX</name>
    <name evidence="2" type="ORF">ELE36_02740</name>
</gene>
<dbReference type="OrthoDB" id="9806372at2"/>
<name>A0A411HFV8_9GAMM</name>